<dbReference type="EMBL" id="BMEQ01000020">
    <property type="protein sequence ID" value="GGG65177.1"/>
    <property type="molecule type" value="Genomic_DNA"/>
</dbReference>
<protein>
    <submittedName>
        <fullName evidence="3">ABC transporter</fullName>
    </submittedName>
</protein>
<dbReference type="RefSeq" id="WP_188538870.1">
    <property type="nucleotide sequence ID" value="NZ_BMEQ01000020.1"/>
</dbReference>
<reference evidence="3" key="2">
    <citation type="submission" date="2020-09" db="EMBL/GenBank/DDBJ databases">
        <authorList>
            <person name="Sun Q."/>
            <person name="Zhou Y."/>
        </authorList>
    </citation>
    <scope>NUCLEOTIDE SEQUENCE</scope>
    <source>
        <strain evidence="3">CGMCC 1.12187</strain>
    </source>
</reference>
<dbReference type="Proteomes" id="UP000638848">
    <property type="component" value="Unassembled WGS sequence"/>
</dbReference>
<reference evidence="3" key="1">
    <citation type="journal article" date="2014" name="Int. J. Syst. Evol. Microbiol.">
        <title>Complete genome sequence of Corynebacterium casei LMG S-19264T (=DSM 44701T), isolated from a smear-ripened cheese.</title>
        <authorList>
            <consortium name="US DOE Joint Genome Institute (JGI-PGF)"/>
            <person name="Walter F."/>
            <person name="Albersmeier A."/>
            <person name="Kalinowski J."/>
            <person name="Ruckert C."/>
        </authorList>
    </citation>
    <scope>NUCLEOTIDE SEQUENCE</scope>
    <source>
        <strain evidence="3">CGMCC 1.12187</strain>
    </source>
</reference>
<feature type="domain" description="Dynamin N-terminal" evidence="2">
    <location>
        <begin position="62"/>
        <end position="214"/>
    </location>
</feature>
<accession>A0A917H2B1</accession>
<evidence type="ECO:0000256" key="1">
    <source>
        <dbReference type="SAM" id="MobiDB-lite"/>
    </source>
</evidence>
<feature type="compositionally biased region" description="Basic and acidic residues" evidence="1">
    <location>
        <begin position="578"/>
        <end position="592"/>
    </location>
</feature>
<evidence type="ECO:0000259" key="2">
    <source>
        <dbReference type="Pfam" id="PF00350"/>
    </source>
</evidence>
<evidence type="ECO:0000313" key="3">
    <source>
        <dbReference type="EMBL" id="GGG65177.1"/>
    </source>
</evidence>
<dbReference type="SUPFAM" id="SSF52540">
    <property type="entry name" value="P-loop containing nucleoside triphosphate hydrolases"/>
    <property type="match status" value="1"/>
</dbReference>
<dbReference type="InterPro" id="IPR045063">
    <property type="entry name" value="Dynamin_N"/>
</dbReference>
<evidence type="ECO:0000313" key="4">
    <source>
        <dbReference type="Proteomes" id="UP000638848"/>
    </source>
</evidence>
<dbReference type="InterPro" id="IPR027417">
    <property type="entry name" value="P-loop_NTPase"/>
</dbReference>
<comment type="caution">
    <text evidence="3">The sequence shown here is derived from an EMBL/GenBank/DDBJ whole genome shotgun (WGS) entry which is preliminary data.</text>
</comment>
<sequence length="603" mass="64328">MTDQTEILRALEEARALLAASSLPLSTSNVLRERDDAERTVAQLDDYVLPRVRSLDAPLLAVVGGSTGAGKSTLVNAIVGHPVTRSGAIRPTTRQPILIHHPRDTEAFATQRVLPHLSRIHARKVTPAGSTAADTASPPALPGTADGQALVLLAEPRIPEGVALLDAPDVDSISDENRRLAGQLLAAADLWLFVTTANRYADAVPWRLLVEAAQRDITVAVVLDRVPPGLEAEIEDDLRRMLGDQGLGDAPVFTVPESPLNETGMLPPHVVAPVVDYLADLGRDAAARSEIARRTLGGAVRSVADRTDAAGDAVLAQQRVEAQLRTDVERAFDEALASVVESTRDGTLLRGEVLARWQDFVGTGEFFRNLEAGIGRVRDRLTALFTGRPAPEVQVEEAIETGLQTVVVEEAARAAETAERRWQAETAGRVLLGGSDLGSLPPDFSERTAAQVRAWQGDLMELIQREGADKRTKARAMSLGVNALTVILMIGVFSMTGGLTGLEVGIAGGSGVVGTKLLEAVFGEDAVRRMAEDARRNLETRIRELMDEQAAVFLGRLDVLEGHPEAHELKAAAQRVRAAGEHLGEQPGERPDAQSGGTPGEAL</sequence>
<gene>
    <name evidence="3" type="ORF">GCM10011374_31220</name>
</gene>
<proteinExistence type="predicted"/>
<name>A0A917H2B1_9MICC</name>
<organism evidence="3 4">
    <name type="scientific">Kocuria dechangensis</name>
    <dbReference type="NCBI Taxonomy" id="1176249"/>
    <lineage>
        <taxon>Bacteria</taxon>
        <taxon>Bacillati</taxon>
        <taxon>Actinomycetota</taxon>
        <taxon>Actinomycetes</taxon>
        <taxon>Micrococcales</taxon>
        <taxon>Micrococcaceae</taxon>
        <taxon>Kocuria</taxon>
    </lineage>
</organism>
<dbReference type="AlphaFoldDB" id="A0A917H2B1"/>
<dbReference type="Gene3D" id="3.40.50.300">
    <property type="entry name" value="P-loop containing nucleotide triphosphate hydrolases"/>
    <property type="match status" value="1"/>
</dbReference>
<feature type="region of interest" description="Disordered" evidence="1">
    <location>
        <begin position="576"/>
        <end position="603"/>
    </location>
</feature>
<dbReference type="Pfam" id="PF00350">
    <property type="entry name" value="Dynamin_N"/>
    <property type="match status" value="1"/>
</dbReference>
<keyword evidence="4" id="KW-1185">Reference proteome</keyword>